<dbReference type="OrthoDB" id="9787070at2"/>
<protein>
    <recommendedName>
        <fullName evidence="2">RNA 2',3'-cyclic phosphodiesterase</fullName>
        <shortName evidence="2">RNA 2',3'-CPDase</shortName>
        <ecNumber evidence="2">3.1.4.58</ecNumber>
    </recommendedName>
</protein>
<evidence type="ECO:0000256" key="1">
    <source>
        <dbReference type="ARBA" id="ARBA00022801"/>
    </source>
</evidence>
<dbReference type="PANTHER" id="PTHR35561:SF1">
    <property type="entry name" value="RNA 2',3'-CYCLIC PHOSPHODIESTERASE"/>
    <property type="match status" value="1"/>
</dbReference>
<evidence type="ECO:0000313" key="4">
    <source>
        <dbReference type="Proteomes" id="UP000270343"/>
    </source>
</evidence>
<dbReference type="EMBL" id="RBAM01000001">
    <property type="protein sequence ID" value="RKN77685.1"/>
    <property type="molecule type" value="Genomic_DNA"/>
</dbReference>
<dbReference type="NCBIfam" id="TIGR02258">
    <property type="entry name" value="2_5_ligase"/>
    <property type="match status" value="1"/>
</dbReference>
<comment type="catalytic activity">
    <reaction evidence="2">
        <text>a 3'-end 2',3'-cyclophospho-ribonucleotide-RNA + H2O = a 3'-end 2'-phospho-ribonucleotide-RNA + H(+)</text>
        <dbReference type="Rhea" id="RHEA:11828"/>
        <dbReference type="Rhea" id="RHEA-COMP:10464"/>
        <dbReference type="Rhea" id="RHEA-COMP:17353"/>
        <dbReference type="ChEBI" id="CHEBI:15377"/>
        <dbReference type="ChEBI" id="CHEBI:15378"/>
        <dbReference type="ChEBI" id="CHEBI:83064"/>
        <dbReference type="ChEBI" id="CHEBI:173113"/>
        <dbReference type="EC" id="3.1.4.58"/>
    </reaction>
</comment>
<proteinExistence type="inferred from homology"/>
<feature type="active site" description="Proton donor" evidence="2">
    <location>
        <position position="44"/>
    </location>
</feature>
<evidence type="ECO:0000256" key="2">
    <source>
        <dbReference type="HAMAP-Rule" id="MF_01940"/>
    </source>
</evidence>
<dbReference type="AlphaFoldDB" id="A0A3B0BWA7"/>
<keyword evidence="1 2" id="KW-0378">Hydrolase</keyword>
<dbReference type="Proteomes" id="UP000270343">
    <property type="component" value="Unassembled WGS sequence"/>
</dbReference>
<feature type="short sequence motif" description="HXTX 2" evidence="2">
    <location>
        <begin position="128"/>
        <end position="131"/>
    </location>
</feature>
<sequence length="197" mass="21795">MRLFAAVIPPQAAVDELAAEVAQLRAALPERHGRLRWTHPATWHFTLAFFGEVDEARLPELGECLAHAAHRHPAHELRFAGGGRFGGRILWVGATGSLETLAGLARSTVDAARQADVHMGDARPFRPHLTLARVTGHVNLRPYAEELAEFRGRRWRVERLELMRSHLPGTGTRTGAAGERPRYETVAAYPLGTRRAP</sequence>
<dbReference type="GO" id="GO:0004113">
    <property type="term" value="F:2',3'-cyclic-nucleotide 3'-phosphodiesterase activity"/>
    <property type="evidence" value="ECO:0007669"/>
    <property type="project" value="InterPro"/>
</dbReference>
<dbReference type="Pfam" id="PF13563">
    <property type="entry name" value="2_5_RNA_ligase2"/>
    <property type="match status" value="1"/>
</dbReference>
<feature type="short sequence motif" description="HXTX 1" evidence="2">
    <location>
        <begin position="44"/>
        <end position="47"/>
    </location>
</feature>
<comment type="similarity">
    <text evidence="2">Belongs to the 2H phosphoesterase superfamily. ThpR family.</text>
</comment>
<name>A0A3B0BWA7_9ACTN</name>
<comment type="function">
    <text evidence="2">Hydrolyzes RNA 2',3'-cyclic phosphodiester to an RNA 2'-phosphomonoester.</text>
</comment>
<gene>
    <name evidence="3" type="primary">thpR</name>
    <name evidence="3" type="ORF">D7231_03000</name>
</gene>
<dbReference type="GO" id="GO:0008664">
    <property type="term" value="F:RNA 2',3'-cyclic 3'-phosphodiesterase activity"/>
    <property type="evidence" value="ECO:0007669"/>
    <property type="project" value="UniProtKB-EC"/>
</dbReference>
<reference evidence="3 4" key="1">
    <citation type="journal article" date="2015" name="Antonie Van Leeuwenhoek">
        <title>Streptomyces klenkii sp. nov., isolated from deep marine sediment.</title>
        <authorList>
            <person name="Veyisoglu A."/>
            <person name="Sahin N."/>
        </authorList>
    </citation>
    <scope>NUCLEOTIDE SEQUENCE [LARGE SCALE GENOMIC DNA]</scope>
    <source>
        <strain evidence="3 4">KCTC 29202</strain>
    </source>
</reference>
<dbReference type="PANTHER" id="PTHR35561">
    <property type="entry name" value="RNA 2',3'-CYCLIC PHOSPHODIESTERASE"/>
    <property type="match status" value="1"/>
</dbReference>
<dbReference type="SUPFAM" id="SSF55144">
    <property type="entry name" value="LigT-like"/>
    <property type="match status" value="1"/>
</dbReference>
<dbReference type="RefSeq" id="WP_120753302.1">
    <property type="nucleotide sequence ID" value="NZ_RBAM01000001.1"/>
</dbReference>
<comment type="caution">
    <text evidence="3">The sequence shown here is derived from an EMBL/GenBank/DDBJ whole genome shotgun (WGS) entry which is preliminary data.</text>
</comment>
<organism evidence="3 4">
    <name type="scientific">Streptomyces klenkii</name>
    <dbReference type="NCBI Taxonomy" id="1420899"/>
    <lineage>
        <taxon>Bacteria</taxon>
        <taxon>Bacillati</taxon>
        <taxon>Actinomycetota</taxon>
        <taxon>Actinomycetes</taxon>
        <taxon>Kitasatosporales</taxon>
        <taxon>Streptomycetaceae</taxon>
        <taxon>Streptomyces</taxon>
    </lineage>
</organism>
<accession>A0A3B0BWA7</accession>
<dbReference type="EC" id="3.1.4.58" evidence="2"/>
<evidence type="ECO:0000313" key="3">
    <source>
        <dbReference type="EMBL" id="RKN77685.1"/>
    </source>
</evidence>
<dbReference type="Gene3D" id="3.90.1140.10">
    <property type="entry name" value="Cyclic phosphodiesterase"/>
    <property type="match status" value="1"/>
</dbReference>
<dbReference type="HAMAP" id="MF_01940">
    <property type="entry name" value="RNA_CPDase"/>
    <property type="match status" value="1"/>
</dbReference>
<dbReference type="InterPro" id="IPR009097">
    <property type="entry name" value="Cyclic_Pdiesterase"/>
</dbReference>
<keyword evidence="4" id="KW-1185">Reference proteome</keyword>
<dbReference type="InterPro" id="IPR004175">
    <property type="entry name" value="RNA_CPDase"/>
</dbReference>
<feature type="active site" description="Proton acceptor" evidence="2">
    <location>
        <position position="128"/>
    </location>
</feature>